<dbReference type="GO" id="GO:0009338">
    <property type="term" value="C:exodeoxyribonuclease V complex"/>
    <property type="evidence" value="ECO:0007669"/>
    <property type="project" value="InterPro"/>
</dbReference>
<evidence type="ECO:0000256" key="8">
    <source>
        <dbReference type="ARBA" id="ARBA00023125"/>
    </source>
</evidence>
<dbReference type="Gene3D" id="1.10.10.160">
    <property type="match status" value="1"/>
</dbReference>
<keyword evidence="7 10" id="KW-0067">ATP-binding</keyword>
<evidence type="ECO:0000256" key="6">
    <source>
        <dbReference type="ARBA" id="ARBA00022839"/>
    </source>
</evidence>
<dbReference type="InterPro" id="IPR027417">
    <property type="entry name" value="P-loop_NTPase"/>
</dbReference>
<dbReference type="InterPro" id="IPR013986">
    <property type="entry name" value="DExx_box_DNA_helicase_dom_sf"/>
</dbReference>
<evidence type="ECO:0000313" key="12">
    <source>
        <dbReference type="EMBL" id="NYG36383.1"/>
    </source>
</evidence>
<dbReference type="AlphaFoldDB" id="A0A852X6J9"/>
<dbReference type="Gene3D" id="3.40.50.300">
    <property type="entry name" value="P-loop containing nucleotide triphosphate hydrolases"/>
    <property type="match status" value="2"/>
</dbReference>
<dbReference type="PANTHER" id="PTHR30591:SF1">
    <property type="entry name" value="RECBCD ENZYME SUBUNIT RECC"/>
    <property type="match status" value="1"/>
</dbReference>
<dbReference type="EMBL" id="JACBZX010000001">
    <property type="protein sequence ID" value="NYG36383.1"/>
    <property type="molecule type" value="Genomic_DNA"/>
</dbReference>
<dbReference type="HAMAP" id="MF_01486">
    <property type="entry name" value="RecC"/>
    <property type="match status" value="1"/>
</dbReference>
<evidence type="ECO:0000256" key="2">
    <source>
        <dbReference type="ARBA" id="ARBA00022741"/>
    </source>
</evidence>
<keyword evidence="8 10" id="KW-0238">DNA-binding</keyword>
<dbReference type="Gene3D" id="3.40.50.10930">
    <property type="match status" value="1"/>
</dbReference>
<dbReference type="Gene3D" id="1.10.10.990">
    <property type="match status" value="1"/>
</dbReference>
<dbReference type="GO" id="GO:0003677">
    <property type="term" value="F:DNA binding"/>
    <property type="evidence" value="ECO:0007669"/>
    <property type="project" value="UniProtKB-UniRule"/>
</dbReference>
<dbReference type="SUPFAM" id="SSF52980">
    <property type="entry name" value="Restriction endonuclease-like"/>
    <property type="match status" value="1"/>
</dbReference>
<sequence>MTMHLHRAERTDRLADGLAAMLSRPLEDPFAEEVVVVPERGIERWLAQRLSHRLGSGPGGQDGVCAGVRFLRPSSLITQLVGREADDPWLPRQLVWPLLQVVDDSLDEPWCASLARHLGHGLAEDEARLRAGRRYSVALRLATHLHRYALARPVMLTDWRDGRNTDGAGRPLPDDLQWQAELWRRLVDVVPGPTPDQRHVSTVDDLREGRIGDLDLPARLSLFGHTRLAVTEVELLAALGTQREVHLWLPQPSPALWDDLRDLGGVLPRREDDSGRRVSHPLLASLGRDSRELVRVLAEPSPDDIVDDGDLGPPEHRPRTVLGWLQEDVRAGRAPAPDLLAERGPDPDDRSLALHAAHGPHRQVEVLREVLVGLLQDDPTLQPRDILVMCPDVETYAPLIGAAFGLGDLGQDDDGIDTHPAHRLRVRLADRSLEGTNPLLEVAARIIDLVDGRLTAGDVLDLVSTAPVRRRFRIDDEDLETITDWLGETAVRWGWDAAHRAPFGLGTVDANTWRAGLDRLLLGTAVSADGPPHVAAVLPVDDVGSGSVDLVGRLSELMDRLVTGLDALGGSGTAQEWMTTLGATVRGLTETDPTEVWQVAGLDRVLAEAAEHAPTDVPLRVADVRVLLDDRLEGRPTRASFRTGTLTVCTMVPMRSVPHRVICLLGLDDGAYPRQPTVDGDDVLARDPLTGERDARSEDRQLLLDAVMAATERLVVLWTGADERTGERRPPAVPVGELIDAARETTTDPALPRVIAHPLQPFDERNLRPGGLDLEEPFSFDRAALAGARAAQDLDDPPSLVPSALAPPGDLRTEVALADLVSFLENPARGFLRDRLGIALPREADELGERIPLDLDALERWQVGDRVLRARRAGATGEDAYRAELLRGELPPGELGTTALREVQQVVEGVVRDLDRFTGGSPAASVDVTVDLLDGLRLTGTVDGVHAGNIVDATYSRVGARHEIGAWARLLALVAASGRDEAHQAAVLGKGRGAILGPLPAEAARAHLSTLAQVRAVGQQIPVLVPVKTGRAWAEAAGDGRRTRAARNAAGGEWAGRFPESEDRWWTRLLGAAAPLERLTQTGPGDLDGSLPTQAPAIWRPVLANRRTP</sequence>
<dbReference type="SUPFAM" id="SSF52540">
    <property type="entry name" value="P-loop containing nucleoside triphosphate hydrolases"/>
    <property type="match status" value="2"/>
</dbReference>
<dbReference type="Pfam" id="PF04257">
    <property type="entry name" value="Exonuc_V_gamma"/>
    <property type="match status" value="1"/>
</dbReference>
<keyword evidence="6 10" id="KW-0269">Exonuclease</keyword>
<keyword evidence="1 10" id="KW-0540">Nuclease</keyword>
<dbReference type="GO" id="GO:0003678">
    <property type="term" value="F:DNA helicase activity"/>
    <property type="evidence" value="ECO:0007669"/>
    <property type="project" value="UniProtKB-UniRule"/>
</dbReference>
<keyword evidence="13" id="KW-1185">Reference proteome</keyword>
<reference evidence="12 13" key="1">
    <citation type="submission" date="2020-07" db="EMBL/GenBank/DDBJ databases">
        <title>Sequencing the genomes of 1000 actinobacteria strains.</title>
        <authorList>
            <person name="Klenk H.-P."/>
        </authorList>
    </citation>
    <scope>NUCLEOTIDE SEQUENCE [LARGE SCALE GENOMIC DNA]</scope>
    <source>
        <strain evidence="12 13">DSM 24723</strain>
    </source>
</reference>
<accession>A0A852X6J9</accession>
<keyword evidence="9 10" id="KW-0234">DNA repair</keyword>
<name>A0A852X6J9_9MICO</name>
<protein>
    <recommendedName>
        <fullName evidence="10">RecBCD enzyme subunit RecC</fullName>
    </recommendedName>
    <alternativeName>
        <fullName evidence="10">Exonuclease V subunit RecC</fullName>
        <shortName evidence="10">ExoV subunit RecC</shortName>
    </alternativeName>
    <alternativeName>
        <fullName evidence="10">Helicase/nuclease RecBCD subunit RecC</fullName>
    </alternativeName>
</protein>
<gene>
    <name evidence="10" type="primary">recC</name>
    <name evidence="12" type="ORF">BJY28_000852</name>
</gene>
<dbReference type="PANTHER" id="PTHR30591">
    <property type="entry name" value="RECBCD ENZYME SUBUNIT RECC"/>
    <property type="match status" value="1"/>
</dbReference>
<dbReference type="GO" id="GO:0000724">
    <property type="term" value="P:double-strand break repair via homologous recombination"/>
    <property type="evidence" value="ECO:0007669"/>
    <property type="project" value="UniProtKB-UniRule"/>
</dbReference>
<comment type="caution">
    <text evidence="12">The sequence shown here is derived from an EMBL/GenBank/DDBJ whole genome shotgun (WGS) entry which is preliminary data.</text>
</comment>
<keyword evidence="5 10" id="KW-0347">Helicase</keyword>
<evidence type="ECO:0000259" key="11">
    <source>
        <dbReference type="Pfam" id="PF17946"/>
    </source>
</evidence>
<dbReference type="InterPro" id="IPR006697">
    <property type="entry name" value="RecC"/>
</dbReference>
<comment type="miscellaneous">
    <text evidence="10">In the RecBCD complex, RecB has a slow 3'-5' helicase, an exonuclease activity and loads RecA onto ssDNA, RecD has a fast 5'-3' helicase activity, while RecC stimulates the ATPase and processivity of the RecB helicase and contributes to recognition of the Chi site.</text>
</comment>
<evidence type="ECO:0000256" key="5">
    <source>
        <dbReference type="ARBA" id="ARBA00022806"/>
    </source>
</evidence>
<keyword evidence="4 10" id="KW-0378">Hydrolase</keyword>
<evidence type="ECO:0000256" key="1">
    <source>
        <dbReference type="ARBA" id="ARBA00022722"/>
    </source>
</evidence>
<evidence type="ECO:0000256" key="10">
    <source>
        <dbReference type="HAMAP-Rule" id="MF_01486"/>
    </source>
</evidence>
<evidence type="ECO:0000313" key="13">
    <source>
        <dbReference type="Proteomes" id="UP000592181"/>
    </source>
</evidence>
<dbReference type="InterPro" id="IPR011335">
    <property type="entry name" value="Restrct_endonuc-II-like"/>
</dbReference>
<evidence type="ECO:0000256" key="9">
    <source>
        <dbReference type="ARBA" id="ARBA00023204"/>
    </source>
</evidence>
<evidence type="ECO:0000256" key="7">
    <source>
        <dbReference type="ARBA" id="ARBA00022840"/>
    </source>
</evidence>
<proteinExistence type="inferred from homology"/>
<comment type="subunit">
    <text evidence="10">Heterotrimer of RecB, RecC and RecD. All subunits contribute to DNA-binding.</text>
</comment>
<keyword evidence="2 10" id="KW-0547">Nucleotide-binding</keyword>
<organism evidence="12 13">
    <name type="scientific">Janibacter alkaliphilus</name>
    <dbReference type="NCBI Taxonomy" id="1069963"/>
    <lineage>
        <taxon>Bacteria</taxon>
        <taxon>Bacillati</taxon>
        <taxon>Actinomycetota</taxon>
        <taxon>Actinomycetes</taxon>
        <taxon>Micrococcales</taxon>
        <taxon>Intrasporangiaceae</taxon>
        <taxon>Janibacter</taxon>
    </lineage>
</organism>
<dbReference type="Pfam" id="PF17946">
    <property type="entry name" value="RecC_C"/>
    <property type="match status" value="1"/>
</dbReference>
<evidence type="ECO:0000256" key="4">
    <source>
        <dbReference type="ARBA" id="ARBA00022801"/>
    </source>
</evidence>
<keyword evidence="3 10" id="KW-0227">DNA damage</keyword>
<dbReference type="NCBIfam" id="TIGR01450">
    <property type="entry name" value="recC"/>
    <property type="match status" value="1"/>
</dbReference>
<comment type="function">
    <text evidence="10">A helicase/nuclease that prepares dsDNA breaks (DSB) for recombinational DNA repair. Binds to DSBs and unwinds DNA via a highly rapid and processive ATP-dependent bidirectional helicase activity. Unwinds dsDNA until it encounters a Chi (crossover hotspot instigator) sequence from the 3' direction. Cuts ssDNA a few nucleotides 3' to the Chi site. The properties and activities of the enzyme are changed at Chi. The Chi-altered holoenzyme produces a long 3'-ssDNA overhang and facilitates RecA-binding to the ssDNA for homologous DNA recombination and repair. Holoenzyme degrades any linearized DNA that is unable to undergo homologous recombination. In the holoenzyme this subunit recognizes the wild-type Chi sequence, and when added to isolated RecB increases its ATP-dependent helicase processivity.</text>
</comment>
<dbReference type="GO" id="GO:0008854">
    <property type="term" value="F:exodeoxyribonuclease V activity"/>
    <property type="evidence" value="ECO:0007669"/>
    <property type="project" value="InterPro"/>
</dbReference>
<comment type="similarity">
    <text evidence="10">Belongs to the RecC family.</text>
</comment>
<dbReference type="GO" id="GO:0005524">
    <property type="term" value="F:ATP binding"/>
    <property type="evidence" value="ECO:0007669"/>
    <property type="project" value="UniProtKB-UniRule"/>
</dbReference>
<feature type="domain" description="RecC C-terminal" evidence="11">
    <location>
        <begin position="813"/>
        <end position="1037"/>
    </location>
</feature>
<evidence type="ECO:0000256" key="3">
    <source>
        <dbReference type="ARBA" id="ARBA00022763"/>
    </source>
</evidence>
<dbReference type="InterPro" id="IPR041500">
    <property type="entry name" value="RecC_C"/>
</dbReference>
<dbReference type="PIRSF" id="PIRSF000980">
    <property type="entry name" value="RecC"/>
    <property type="match status" value="1"/>
</dbReference>
<dbReference type="Proteomes" id="UP000592181">
    <property type="component" value="Unassembled WGS sequence"/>
</dbReference>